<reference evidence="2" key="1">
    <citation type="submission" date="2021-03" db="EMBL/GenBank/DDBJ databases">
        <title>Taxonomic study of Clostridium polyendosporum from meadow-gley soil under rice.</title>
        <authorList>
            <person name="Kobayashi H."/>
            <person name="Tanizawa Y."/>
            <person name="Yagura M."/>
        </authorList>
    </citation>
    <scope>NUCLEOTIDE SEQUENCE</scope>
    <source>
        <strain evidence="2">JCM 30710</strain>
    </source>
</reference>
<dbReference type="InterPro" id="IPR002931">
    <property type="entry name" value="Transglutaminase-like"/>
</dbReference>
<comment type="caution">
    <text evidence="2">The sequence shown here is derived from an EMBL/GenBank/DDBJ whole genome shotgun (WGS) entry which is preliminary data.</text>
</comment>
<organism evidence="2 3">
    <name type="scientific">Clostridium polyendosporum</name>
    <dbReference type="NCBI Taxonomy" id="69208"/>
    <lineage>
        <taxon>Bacteria</taxon>
        <taxon>Bacillati</taxon>
        <taxon>Bacillota</taxon>
        <taxon>Clostridia</taxon>
        <taxon>Eubacteriales</taxon>
        <taxon>Clostridiaceae</taxon>
        <taxon>Clostridium</taxon>
    </lineage>
</organism>
<protein>
    <recommendedName>
        <fullName evidence="1">Transglutaminase-like domain-containing protein</fullName>
    </recommendedName>
</protein>
<evidence type="ECO:0000259" key="1">
    <source>
        <dbReference type="Pfam" id="PF01841"/>
    </source>
</evidence>
<feature type="domain" description="Transglutaminase-like" evidence="1">
    <location>
        <begin position="557"/>
        <end position="661"/>
    </location>
</feature>
<proteinExistence type="predicted"/>
<dbReference type="InterPro" id="IPR038765">
    <property type="entry name" value="Papain-like_cys_pep_sf"/>
</dbReference>
<accession>A0A919RZ98</accession>
<dbReference type="RefSeq" id="WP_212903175.1">
    <property type="nucleotide sequence ID" value="NZ_BOPZ01000006.1"/>
</dbReference>
<keyword evidence="3" id="KW-1185">Reference proteome</keyword>
<sequence>MSSVKEISAPSIFGPVYSGGGIIGYERCAAGNKVSVFANGNELIGEGIVWPLGWGPVKLIRPLKEGDVVTAIQSKGDESSYPTWPEHAKTAVKIPKEKLINNETLFPPKVDPPLYHCQKAIKVVDTMEGAKINYEISAGIHGSGEVWTPYGSGYIVRDDELVENQVVHAKQHMEWKRDSEYSADEKVQSKPSTLPVPEIIGNPCIGASLVAVGNLVRGASVTISYIDSDTGEQTDIGGGIAIENKQAFSIRPIERKGKLIASQALCEIKTVSSPTDTKDFIAKPEIEQPICPDAVEITVHNTELGAIVQLKVNNEVRGYATAPGETTTINLGGNESLKEGEEVSVLQYILDVSSGWTDAIKVSGPSSDPIVTIENGNPFFNPAGDEKLIPGPVFLRGSHTAGSFGPVFKTTMCGTKKAIVHIIDPNGEKIETIELSKVKAGHFIGGWDWTHASWKIPSDIPVGEYKAQFEVYDANQVYKKQLIFYVIFNPSEVNAHEAFSISDKGRKGIYFGSGFGWDRANVFELHLSDKRVFLLALKGKNFDGIPDNIKNKVVDPGINGETDPYTAAIKLLKMESDLFDYSVSDTYPKNDDVTYLMENAGKVQCYHDSNVLVALLRSVGIPARPVTGDAASEYQHTWVFDTWVEARLRSISGEDWFVLYPHLRSGYIGPLTRTEAAEKIGVVSRNDNDIIISANGNWIPEEVSDWGYDVEFSYKKCGENVPAQPNKEMNKQASWIDHLCEEYWKPDTHWDCLSRLSFRGHGVYQEPLPERSSIELSFSNKKYVVGEDISITAAINNLTDDRLTDDINLELVVRHLWNMAGEDILYRFNERLSIEPNKSEIIKTSFPLKLNLNDTDIYFIRASYSKNQALKKLSITPRFDARAVFPSGVKEGDEFKIELILTNTTNSVLNDIYVKINAPFEIKVGDPLDLYVKEIKPDETKKFVWNCKALSYTVVGIFKINVSTTDGGETIITKGMSIERLTAYENKLPVVYIPIGSRI</sequence>
<evidence type="ECO:0000313" key="3">
    <source>
        <dbReference type="Proteomes" id="UP000679179"/>
    </source>
</evidence>
<dbReference type="Pfam" id="PF01841">
    <property type="entry name" value="Transglut_core"/>
    <property type="match status" value="1"/>
</dbReference>
<dbReference type="Proteomes" id="UP000679179">
    <property type="component" value="Unassembled WGS sequence"/>
</dbReference>
<gene>
    <name evidence="2" type="ORF">CPJCM30710_11170</name>
</gene>
<dbReference type="SUPFAM" id="SSF54001">
    <property type="entry name" value="Cysteine proteinases"/>
    <property type="match status" value="1"/>
</dbReference>
<evidence type="ECO:0000313" key="2">
    <source>
        <dbReference type="EMBL" id="GIM28451.1"/>
    </source>
</evidence>
<dbReference type="Gene3D" id="3.10.620.30">
    <property type="match status" value="1"/>
</dbReference>
<dbReference type="EMBL" id="BOPZ01000006">
    <property type="protein sequence ID" value="GIM28451.1"/>
    <property type="molecule type" value="Genomic_DNA"/>
</dbReference>
<dbReference type="AlphaFoldDB" id="A0A919RZ98"/>
<name>A0A919RZ98_9CLOT</name>